<dbReference type="KEGG" id="nfi:NFIA_024150"/>
<dbReference type="AlphaFoldDB" id="A1D5I2"/>
<dbReference type="EMBL" id="DS027689">
    <property type="protein sequence ID" value="EAW22036.1"/>
    <property type="molecule type" value="Genomic_DNA"/>
</dbReference>
<gene>
    <name evidence="1" type="ORF">NFIA_024150</name>
</gene>
<name>A1D5I2_NEOFI</name>
<dbReference type="VEuPathDB" id="FungiDB:NFIA_024150"/>
<dbReference type="GeneID" id="4590612"/>
<evidence type="ECO:0000313" key="2">
    <source>
        <dbReference type="Proteomes" id="UP000006702"/>
    </source>
</evidence>
<organism evidence="1 2">
    <name type="scientific">Neosartorya fischeri (strain ATCC 1020 / DSM 3700 / CBS 544.65 / FGSC A1164 / JCM 1740 / NRRL 181 / WB 181)</name>
    <name type="common">Aspergillus fischerianus</name>
    <dbReference type="NCBI Taxonomy" id="331117"/>
    <lineage>
        <taxon>Eukaryota</taxon>
        <taxon>Fungi</taxon>
        <taxon>Dikarya</taxon>
        <taxon>Ascomycota</taxon>
        <taxon>Pezizomycotina</taxon>
        <taxon>Eurotiomycetes</taxon>
        <taxon>Eurotiomycetidae</taxon>
        <taxon>Eurotiales</taxon>
        <taxon>Aspergillaceae</taxon>
        <taxon>Aspergillus</taxon>
        <taxon>Aspergillus subgen. Fumigati</taxon>
    </lineage>
</organism>
<proteinExistence type="predicted"/>
<accession>A1D5I2</accession>
<dbReference type="HOGENOM" id="CLU_1496631_0_0_1"/>
<dbReference type="RefSeq" id="XP_001263933.1">
    <property type="nucleotide sequence ID" value="XM_001263932.1"/>
</dbReference>
<reference evidence="2" key="1">
    <citation type="journal article" date="2008" name="PLoS Genet.">
        <title>Genomic islands in the pathogenic filamentous fungus Aspergillus fumigatus.</title>
        <authorList>
            <person name="Fedorova N.D."/>
            <person name="Khaldi N."/>
            <person name="Joardar V.S."/>
            <person name="Maiti R."/>
            <person name="Amedeo P."/>
            <person name="Anderson M.J."/>
            <person name="Crabtree J."/>
            <person name="Silva J.C."/>
            <person name="Badger J.H."/>
            <person name="Albarraq A."/>
            <person name="Angiuoli S."/>
            <person name="Bussey H."/>
            <person name="Bowyer P."/>
            <person name="Cotty P.J."/>
            <person name="Dyer P.S."/>
            <person name="Egan A."/>
            <person name="Galens K."/>
            <person name="Fraser-Liggett C.M."/>
            <person name="Haas B.J."/>
            <person name="Inman J.M."/>
            <person name="Kent R."/>
            <person name="Lemieux S."/>
            <person name="Malavazi I."/>
            <person name="Orvis J."/>
            <person name="Roemer T."/>
            <person name="Ronning C.M."/>
            <person name="Sundaram J.P."/>
            <person name="Sutton G."/>
            <person name="Turner G."/>
            <person name="Venter J.C."/>
            <person name="White O.R."/>
            <person name="Whitty B.R."/>
            <person name="Youngman P."/>
            <person name="Wolfe K.H."/>
            <person name="Goldman G.H."/>
            <person name="Wortman J.R."/>
            <person name="Jiang B."/>
            <person name="Denning D.W."/>
            <person name="Nierman W.C."/>
        </authorList>
    </citation>
    <scope>NUCLEOTIDE SEQUENCE [LARGE SCALE GENOMIC DNA]</scope>
    <source>
        <strain evidence="2">ATCC 1020 / DSM 3700 / CBS 544.65 / FGSC A1164 / JCM 1740 / NRRL 181 / WB 181</strain>
    </source>
</reference>
<keyword evidence="2" id="KW-1185">Reference proteome</keyword>
<dbReference type="Proteomes" id="UP000006702">
    <property type="component" value="Unassembled WGS sequence"/>
</dbReference>
<protein>
    <submittedName>
        <fullName evidence="1">Uncharacterized protein</fullName>
    </submittedName>
</protein>
<evidence type="ECO:0000313" key="1">
    <source>
        <dbReference type="EMBL" id="EAW22036.1"/>
    </source>
</evidence>
<sequence length="180" mass="19422">MSACASRPGASRPPDMHVSVHDLALVNLGIDNNIPDDDRQVALNVQVRLQHHGDLLSYIPARILIGLHVAGHHVAVKIELICPFNNLGPHALLFLGQEQDPDHVLEYLAACSAEVPFLTTSADCTSACQTWPKSEGASAAPPVFPMTIMLLMSEHLGRAVWTLPSGISVHPIIIMISLHD</sequence>